<dbReference type="Proteomes" id="UP000324222">
    <property type="component" value="Unassembled WGS sequence"/>
</dbReference>
<name>A0A5B7H443_PORTR</name>
<reference evidence="2 3" key="1">
    <citation type="submission" date="2019-05" db="EMBL/GenBank/DDBJ databases">
        <title>Another draft genome of Portunus trituberculatus and its Hox gene families provides insights of decapod evolution.</title>
        <authorList>
            <person name="Jeong J.-H."/>
            <person name="Song I."/>
            <person name="Kim S."/>
            <person name="Choi T."/>
            <person name="Kim D."/>
            <person name="Ryu S."/>
            <person name="Kim W."/>
        </authorList>
    </citation>
    <scope>NUCLEOTIDE SEQUENCE [LARGE SCALE GENOMIC DNA]</scope>
    <source>
        <tissue evidence="2">Muscle</tissue>
    </source>
</reference>
<feature type="compositionally biased region" description="Low complexity" evidence="1">
    <location>
        <begin position="15"/>
        <end position="32"/>
    </location>
</feature>
<dbReference type="EMBL" id="VSRR010021034">
    <property type="protein sequence ID" value="MPC63604.1"/>
    <property type="molecule type" value="Genomic_DNA"/>
</dbReference>
<comment type="caution">
    <text evidence="2">The sequence shown here is derived from an EMBL/GenBank/DDBJ whole genome shotgun (WGS) entry which is preliminary data.</text>
</comment>
<protein>
    <submittedName>
        <fullName evidence="2">Uncharacterized protein</fullName>
    </submittedName>
</protein>
<dbReference type="AlphaFoldDB" id="A0A5B7H443"/>
<feature type="region of interest" description="Disordered" evidence="1">
    <location>
        <begin position="15"/>
        <end position="34"/>
    </location>
</feature>
<evidence type="ECO:0000313" key="2">
    <source>
        <dbReference type="EMBL" id="MPC63604.1"/>
    </source>
</evidence>
<keyword evidence="3" id="KW-1185">Reference proteome</keyword>
<organism evidence="2 3">
    <name type="scientific">Portunus trituberculatus</name>
    <name type="common">Swimming crab</name>
    <name type="synonym">Neptunus trituberculatus</name>
    <dbReference type="NCBI Taxonomy" id="210409"/>
    <lineage>
        <taxon>Eukaryota</taxon>
        <taxon>Metazoa</taxon>
        <taxon>Ecdysozoa</taxon>
        <taxon>Arthropoda</taxon>
        <taxon>Crustacea</taxon>
        <taxon>Multicrustacea</taxon>
        <taxon>Malacostraca</taxon>
        <taxon>Eumalacostraca</taxon>
        <taxon>Eucarida</taxon>
        <taxon>Decapoda</taxon>
        <taxon>Pleocyemata</taxon>
        <taxon>Brachyura</taxon>
        <taxon>Eubrachyura</taxon>
        <taxon>Portunoidea</taxon>
        <taxon>Portunidae</taxon>
        <taxon>Portuninae</taxon>
        <taxon>Portunus</taxon>
    </lineage>
</organism>
<proteinExistence type="predicted"/>
<evidence type="ECO:0000313" key="3">
    <source>
        <dbReference type="Proteomes" id="UP000324222"/>
    </source>
</evidence>
<gene>
    <name evidence="2" type="ORF">E2C01_057703</name>
</gene>
<sequence>MEFWARRPLHKSQPVTASRAAVTARTSITSERNSSERSRCRGIVAGFGGWAARRPWVALP</sequence>
<accession>A0A5B7H443</accession>
<evidence type="ECO:0000256" key="1">
    <source>
        <dbReference type="SAM" id="MobiDB-lite"/>
    </source>
</evidence>